<dbReference type="EMBL" id="JABWCS010000206">
    <property type="protein sequence ID" value="NUU61118.1"/>
    <property type="molecule type" value="Genomic_DNA"/>
</dbReference>
<dbReference type="AlphaFoldDB" id="A0A850EJK1"/>
<dbReference type="RefSeq" id="WP_175371666.1">
    <property type="nucleotide sequence ID" value="NZ_JABWCS010000206.1"/>
</dbReference>
<keyword evidence="2" id="KW-1185">Reference proteome</keyword>
<protein>
    <submittedName>
        <fullName evidence="1">Uncharacterized protein</fullName>
    </submittedName>
</protein>
<evidence type="ECO:0000313" key="1">
    <source>
        <dbReference type="EMBL" id="NUU61118.1"/>
    </source>
</evidence>
<name>A0A850EJK1_9BACL</name>
<comment type="caution">
    <text evidence="1">The sequence shown here is derived from an EMBL/GenBank/DDBJ whole genome shotgun (WGS) entry which is preliminary data.</text>
</comment>
<reference evidence="1" key="1">
    <citation type="submission" date="2020-06" db="EMBL/GenBank/DDBJ databases">
        <title>Paenibacillus sp. nov., isolated from soil.</title>
        <authorList>
            <person name="Seo Y.L."/>
        </authorList>
    </citation>
    <scope>NUCLEOTIDE SEQUENCE [LARGE SCALE GENOMIC DNA]</scope>
    <source>
        <strain evidence="1">JW14</strain>
    </source>
</reference>
<evidence type="ECO:0000313" key="2">
    <source>
        <dbReference type="Proteomes" id="UP000564806"/>
    </source>
</evidence>
<gene>
    <name evidence="1" type="ORF">HPT30_12240</name>
</gene>
<organism evidence="1 2">
    <name type="scientific">Paenibacillus agri</name>
    <dbReference type="NCBI Taxonomy" id="2744309"/>
    <lineage>
        <taxon>Bacteria</taxon>
        <taxon>Bacillati</taxon>
        <taxon>Bacillota</taxon>
        <taxon>Bacilli</taxon>
        <taxon>Bacillales</taxon>
        <taxon>Paenibacillaceae</taxon>
        <taxon>Paenibacillus</taxon>
    </lineage>
</organism>
<dbReference type="Proteomes" id="UP000564806">
    <property type="component" value="Unassembled WGS sequence"/>
</dbReference>
<proteinExistence type="predicted"/>
<accession>A0A850EJK1</accession>
<sequence>MNDETHRILEITSSLVIKKELSSDYIQKKIDSEQGMACKRLAFSESLYEGILRSSSQIINALLQNEPDLYSIKRYYLKPLLEDFVNIYNINKFGKEYARAMQVHFMSEDYDIDSKYRNDYDQLGVSFNKSEEESKEHVAQKMNDHFKKLPSNLSREFKGRGSRRMLPISARISLANLPNYNNISLKALYDYANVHHHFDLRFDWLVEENDIKFTNSLLLEIEDIVKKSSEIFHELFKIN</sequence>